<dbReference type="EMBL" id="JAANIU010006399">
    <property type="protein sequence ID" value="KAG1542075.1"/>
    <property type="molecule type" value="Genomic_DNA"/>
</dbReference>
<feature type="region of interest" description="Disordered" evidence="1">
    <location>
        <begin position="1"/>
        <end position="55"/>
    </location>
</feature>
<sequence length="205" mass="23436">MGIANTDADALSRRDQSNNQHVSESNGKTGSNGSSDSEGSGSSEREDEDNEIPIRNFKRYQKDDNHIQIILRNGVKQPFLWVNEILYYEYEDKKKVPVLPARMVKTLLRHVHDAPTSGHFGLDKTLDKAKQMAWWCPMKDDVKVWLQHCEKCQRYKIRNTSAVAPLKPIIPTRLGEIWATDIAILPLSSKGNRYTYCIFTKSQSN</sequence>
<dbReference type="InterPro" id="IPR041588">
    <property type="entry name" value="Integrase_H2C2"/>
</dbReference>
<accession>A0A9P6Y8I0</accession>
<protein>
    <recommendedName>
        <fullName evidence="2">Integrase zinc-binding domain-containing protein</fullName>
    </recommendedName>
</protein>
<dbReference type="AlphaFoldDB" id="A0A9P6Y8I0"/>
<evidence type="ECO:0000259" key="2">
    <source>
        <dbReference type="Pfam" id="PF17921"/>
    </source>
</evidence>
<feature type="domain" description="Integrase zinc-binding" evidence="2">
    <location>
        <begin position="100"/>
        <end position="157"/>
    </location>
</feature>
<keyword evidence="4" id="KW-1185">Reference proteome</keyword>
<dbReference type="InterPro" id="IPR052160">
    <property type="entry name" value="Gypsy_RT_Integrase-like"/>
</dbReference>
<reference evidence="3 4" key="1">
    <citation type="journal article" date="2020" name="Microb. Genom.">
        <title>Genetic diversity of clinical and environmental Mucorales isolates obtained from an investigation of mucormycosis cases among solid organ transplant recipients.</title>
        <authorList>
            <person name="Nguyen M.H."/>
            <person name="Kaul D."/>
            <person name="Muto C."/>
            <person name="Cheng S.J."/>
            <person name="Richter R.A."/>
            <person name="Bruno V.M."/>
            <person name="Liu G."/>
            <person name="Beyhan S."/>
            <person name="Sundermann A.J."/>
            <person name="Mounaud S."/>
            <person name="Pasculle A.W."/>
            <person name="Nierman W.C."/>
            <person name="Driscoll E."/>
            <person name="Cumbie R."/>
            <person name="Clancy C.J."/>
            <person name="Dupont C.L."/>
        </authorList>
    </citation>
    <scope>NUCLEOTIDE SEQUENCE [LARGE SCALE GENOMIC DNA]</scope>
    <source>
        <strain evidence="3 4">GL24</strain>
    </source>
</reference>
<organism evidence="3 4">
    <name type="scientific">Rhizopus delemar</name>
    <dbReference type="NCBI Taxonomy" id="936053"/>
    <lineage>
        <taxon>Eukaryota</taxon>
        <taxon>Fungi</taxon>
        <taxon>Fungi incertae sedis</taxon>
        <taxon>Mucoromycota</taxon>
        <taxon>Mucoromycotina</taxon>
        <taxon>Mucoromycetes</taxon>
        <taxon>Mucorales</taxon>
        <taxon>Mucorineae</taxon>
        <taxon>Rhizopodaceae</taxon>
        <taxon>Rhizopus</taxon>
    </lineage>
</organism>
<dbReference type="FunFam" id="1.10.340.70:FF:000001">
    <property type="entry name" value="Retrovirus-related Pol polyprotein from transposon gypsy-like Protein"/>
    <property type="match status" value="1"/>
</dbReference>
<name>A0A9P6Y8I0_9FUNG</name>
<feature type="compositionally biased region" description="Low complexity" evidence="1">
    <location>
        <begin position="31"/>
        <end position="42"/>
    </location>
</feature>
<evidence type="ECO:0000313" key="4">
    <source>
        <dbReference type="Proteomes" id="UP000740926"/>
    </source>
</evidence>
<dbReference type="PANTHER" id="PTHR47266">
    <property type="entry name" value="ENDONUCLEASE-RELATED"/>
    <property type="match status" value="1"/>
</dbReference>
<proteinExistence type="predicted"/>
<dbReference type="Pfam" id="PF17921">
    <property type="entry name" value="Integrase_H2C2"/>
    <property type="match status" value="1"/>
</dbReference>
<gene>
    <name evidence="3" type="ORF">G6F50_014147</name>
</gene>
<comment type="caution">
    <text evidence="3">The sequence shown here is derived from an EMBL/GenBank/DDBJ whole genome shotgun (WGS) entry which is preliminary data.</text>
</comment>
<dbReference type="Proteomes" id="UP000740926">
    <property type="component" value="Unassembled WGS sequence"/>
</dbReference>
<dbReference type="Gene3D" id="1.10.340.70">
    <property type="match status" value="1"/>
</dbReference>
<evidence type="ECO:0000313" key="3">
    <source>
        <dbReference type="EMBL" id="KAG1542075.1"/>
    </source>
</evidence>
<feature type="compositionally biased region" description="Polar residues" evidence="1">
    <location>
        <begin position="17"/>
        <end position="29"/>
    </location>
</feature>
<evidence type="ECO:0000256" key="1">
    <source>
        <dbReference type="SAM" id="MobiDB-lite"/>
    </source>
</evidence>